<organism evidence="10 11">
    <name type="scientific">Methanolobus sediminis</name>
    <dbReference type="NCBI Taxonomy" id="3072978"/>
    <lineage>
        <taxon>Archaea</taxon>
        <taxon>Methanobacteriati</taxon>
        <taxon>Methanobacteriota</taxon>
        <taxon>Stenosarchaea group</taxon>
        <taxon>Methanomicrobia</taxon>
        <taxon>Methanosarcinales</taxon>
        <taxon>Methanosarcinaceae</taxon>
        <taxon>Methanolobus</taxon>
    </lineage>
</organism>
<dbReference type="GO" id="GO:0046961">
    <property type="term" value="F:proton-transporting ATPase activity, rotational mechanism"/>
    <property type="evidence" value="ECO:0007669"/>
    <property type="project" value="InterPro"/>
</dbReference>
<dbReference type="PRINTS" id="PR00122">
    <property type="entry name" value="VACATPASE"/>
</dbReference>
<dbReference type="CDD" id="cd18181">
    <property type="entry name" value="ATP-synt_Vo_Ao_c_TtATPase_like"/>
    <property type="match status" value="1"/>
</dbReference>
<evidence type="ECO:0000256" key="3">
    <source>
        <dbReference type="ARBA" id="ARBA00022448"/>
    </source>
</evidence>
<dbReference type="AlphaFoldDB" id="A0AA51YKY7"/>
<dbReference type="SUPFAM" id="SSF81333">
    <property type="entry name" value="F1F0 ATP synthase subunit C"/>
    <property type="match status" value="1"/>
</dbReference>
<dbReference type="InterPro" id="IPR000245">
    <property type="entry name" value="ATPase_proteolipid_csu"/>
</dbReference>
<evidence type="ECO:0000313" key="10">
    <source>
        <dbReference type="EMBL" id="WMW24419.1"/>
    </source>
</evidence>
<accession>A0AA51YKY7</accession>
<gene>
    <name evidence="10" type="ORF">RE474_10015</name>
</gene>
<evidence type="ECO:0000256" key="6">
    <source>
        <dbReference type="ARBA" id="ARBA00023065"/>
    </source>
</evidence>
<protein>
    <submittedName>
        <fullName evidence="10">V-type ATP synthase subunit K</fullName>
    </submittedName>
</protein>
<comment type="subcellular location">
    <subcellularLocation>
        <location evidence="1">Membrane</location>
        <topology evidence="1">Multi-pass membrane protein</topology>
    </subcellularLocation>
</comment>
<keyword evidence="5 8" id="KW-1133">Transmembrane helix</keyword>
<evidence type="ECO:0000256" key="1">
    <source>
        <dbReference type="ARBA" id="ARBA00004141"/>
    </source>
</evidence>
<name>A0AA51YKY7_9EURY</name>
<dbReference type="GO" id="GO:0033179">
    <property type="term" value="C:proton-transporting V-type ATPase, V0 domain"/>
    <property type="evidence" value="ECO:0007669"/>
    <property type="project" value="InterPro"/>
</dbReference>
<dbReference type="Pfam" id="PF00137">
    <property type="entry name" value="ATP-synt_C"/>
    <property type="match status" value="1"/>
</dbReference>
<evidence type="ECO:0000256" key="4">
    <source>
        <dbReference type="ARBA" id="ARBA00022692"/>
    </source>
</evidence>
<dbReference type="Gene3D" id="1.20.120.610">
    <property type="entry name" value="lithium bound rotor ring of v- atpase"/>
    <property type="match status" value="1"/>
</dbReference>
<keyword evidence="7 8" id="KW-0472">Membrane</keyword>
<proteinExistence type="inferred from homology"/>
<dbReference type="RefSeq" id="WP_309310231.1">
    <property type="nucleotide sequence ID" value="NZ_CP133592.1"/>
</dbReference>
<dbReference type="GeneID" id="84233054"/>
<dbReference type="InterPro" id="IPR002379">
    <property type="entry name" value="ATPase_proteolipid_c-like_dom"/>
</dbReference>
<keyword evidence="3" id="KW-0813">Transport</keyword>
<sequence length="77" mass="7560">MATETVAFMGDAGLKAIGAGLAVGLTGLASAIAERDIGSAAVGAMAENESLFGKGLILTVIPETIVIFGLVVALLIS</sequence>
<evidence type="ECO:0000256" key="5">
    <source>
        <dbReference type="ARBA" id="ARBA00022989"/>
    </source>
</evidence>
<dbReference type="InterPro" id="IPR035921">
    <property type="entry name" value="F/V-ATP_Csub_sf"/>
</dbReference>
<feature type="domain" description="V-ATPase proteolipid subunit C-like" evidence="9">
    <location>
        <begin position="17"/>
        <end position="76"/>
    </location>
</feature>
<evidence type="ECO:0000256" key="8">
    <source>
        <dbReference type="SAM" id="Phobius"/>
    </source>
</evidence>
<evidence type="ECO:0000259" key="9">
    <source>
        <dbReference type="Pfam" id="PF00137"/>
    </source>
</evidence>
<feature type="transmembrane region" description="Helical" evidence="8">
    <location>
        <begin position="52"/>
        <end position="76"/>
    </location>
</feature>
<evidence type="ECO:0000256" key="7">
    <source>
        <dbReference type="ARBA" id="ARBA00023136"/>
    </source>
</evidence>
<dbReference type="KEGG" id="mseb:RE474_10015"/>
<reference evidence="10 11" key="1">
    <citation type="submission" date="2023-08" db="EMBL/GenBank/DDBJ databases">
        <title>Methanolobus mangrovi sp. nov. and Methanolobus sediminis sp. nov, two novel methylotrophic methanogens isolated from mangrove sediments in China.</title>
        <authorList>
            <person name="Zhou J."/>
        </authorList>
    </citation>
    <scope>NUCLEOTIDE SEQUENCE [LARGE SCALE GENOMIC DNA]</scope>
    <source>
        <strain evidence="10 11">FTZ6</strain>
    </source>
</reference>
<dbReference type="Proteomes" id="UP001182908">
    <property type="component" value="Chromosome"/>
</dbReference>
<evidence type="ECO:0000313" key="11">
    <source>
        <dbReference type="Proteomes" id="UP001182908"/>
    </source>
</evidence>
<feature type="transmembrane region" description="Helical" evidence="8">
    <location>
        <begin position="12"/>
        <end position="32"/>
    </location>
</feature>
<keyword evidence="11" id="KW-1185">Reference proteome</keyword>
<comment type="similarity">
    <text evidence="2">Belongs to the V-ATPase proteolipid subunit family.</text>
</comment>
<dbReference type="EMBL" id="CP133592">
    <property type="protein sequence ID" value="WMW24419.1"/>
    <property type="molecule type" value="Genomic_DNA"/>
</dbReference>
<keyword evidence="4 8" id="KW-0812">Transmembrane</keyword>
<keyword evidence="6" id="KW-0406">Ion transport</keyword>
<evidence type="ECO:0000256" key="2">
    <source>
        <dbReference type="ARBA" id="ARBA00007296"/>
    </source>
</evidence>